<evidence type="ECO:0008006" key="4">
    <source>
        <dbReference type="Google" id="ProtNLM"/>
    </source>
</evidence>
<evidence type="ECO:0000256" key="1">
    <source>
        <dbReference type="SAM" id="Phobius"/>
    </source>
</evidence>
<dbReference type="AlphaFoldDB" id="A0A152A612"/>
<dbReference type="OrthoDB" id="19357at2759"/>
<gene>
    <name evidence="2" type="ORF">DLAC_01496</name>
</gene>
<protein>
    <recommendedName>
        <fullName evidence="4">Transmembrane protein</fullName>
    </recommendedName>
</protein>
<keyword evidence="1" id="KW-1133">Transmembrane helix</keyword>
<dbReference type="InParanoid" id="A0A152A612"/>
<organism evidence="2 3">
    <name type="scientific">Tieghemostelium lacteum</name>
    <name type="common">Slime mold</name>
    <name type="synonym">Dictyostelium lacteum</name>
    <dbReference type="NCBI Taxonomy" id="361077"/>
    <lineage>
        <taxon>Eukaryota</taxon>
        <taxon>Amoebozoa</taxon>
        <taxon>Evosea</taxon>
        <taxon>Eumycetozoa</taxon>
        <taxon>Dictyostelia</taxon>
        <taxon>Dictyosteliales</taxon>
        <taxon>Raperosteliaceae</taxon>
        <taxon>Tieghemostelium</taxon>
    </lineage>
</organism>
<sequence length="112" mass="13097">MTDNKQFSSDYNPFVKISKSFKLFMGVSFGVGVGIINNAYGGRPYFHKPQTHIFWAAVLGYISYKTYDFQDYVVKKDMQVLNINQSKLKQYEMLTSSKEIYIEKHNSNRWGE</sequence>
<keyword evidence="3" id="KW-1185">Reference proteome</keyword>
<dbReference type="OMA" id="QTHIFWA"/>
<evidence type="ECO:0000313" key="3">
    <source>
        <dbReference type="Proteomes" id="UP000076078"/>
    </source>
</evidence>
<dbReference type="EMBL" id="LODT01000006">
    <property type="protein sequence ID" value="KYR01507.1"/>
    <property type="molecule type" value="Genomic_DNA"/>
</dbReference>
<name>A0A152A612_TIELA</name>
<evidence type="ECO:0000313" key="2">
    <source>
        <dbReference type="EMBL" id="KYR01507.1"/>
    </source>
</evidence>
<keyword evidence="1" id="KW-0472">Membrane</keyword>
<dbReference type="FunCoup" id="A0A152A612">
    <property type="interactions" value="381"/>
</dbReference>
<comment type="caution">
    <text evidence="2">The sequence shown here is derived from an EMBL/GenBank/DDBJ whole genome shotgun (WGS) entry which is preliminary data.</text>
</comment>
<feature type="transmembrane region" description="Helical" evidence="1">
    <location>
        <begin position="20"/>
        <end position="40"/>
    </location>
</feature>
<dbReference type="Proteomes" id="UP000076078">
    <property type="component" value="Unassembled WGS sequence"/>
</dbReference>
<accession>A0A152A612</accession>
<keyword evidence="1" id="KW-0812">Transmembrane</keyword>
<proteinExistence type="predicted"/>
<reference evidence="2 3" key="1">
    <citation type="submission" date="2015-12" db="EMBL/GenBank/DDBJ databases">
        <title>Dictyostelia acquired genes for synthesis and detection of signals that induce cell-type specialization by lateral gene transfer from prokaryotes.</title>
        <authorList>
            <person name="Gloeckner G."/>
            <person name="Schaap P."/>
        </authorList>
    </citation>
    <scope>NUCLEOTIDE SEQUENCE [LARGE SCALE GENOMIC DNA]</scope>
    <source>
        <strain evidence="2 3">TK</strain>
    </source>
</reference>